<sequence>METIVRYSLEKSRNIIFMGKKARVHYDFN</sequence>
<gene>
    <name evidence="1" type="ORF">Golob_002352</name>
</gene>
<evidence type="ECO:0000313" key="2">
    <source>
        <dbReference type="Proteomes" id="UP000593572"/>
    </source>
</evidence>
<name>A0A7J8N504_9ROSI</name>
<evidence type="ECO:0000313" key="1">
    <source>
        <dbReference type="EMBL" id="MBA0571985.1"/>
    </source>
</evidence>
<dbReference type="AlphaFoldDB" id="A0A7J8N504"/>
<dbReference type="EMBL" id="JABEZX010000012">
    <property type="protein sequence ID" value="MBA0571985.1"/>
    <property type="molecule type" value="Genomic_DNA"/>
</dbReference>
<protein>
    <submittedName>
        <fullName evidence="1">Uncharacterized protein</fullName>
    </submittedName>
</protein>
<proteinExistence type="predicted"/>
<comment type="caution">
    <text evidence="1">The sequence shown here is derived from an EMBL/GenBank/DDBJ whole genome shotgun (WGS) entry which is preliminary data.</text>
</comment>
<reference evidence="1 2" key="1">
    <citation type="journal article" date="2019" name="Genome Biol. Evol.">
        <title>Insights into the evolution of the New World diploid cottons (Gossypium, subgenus Houzingenia) based on genome sequencing.</title>
        <authorList>
            <person name="Grover C.E."/>
            <person name="Arick M.A. 2nd"/>
            <person name="Thrash A."/>
            <person name="Conover J.L."/>
            <person name="Sanders W.S."/>
            <person name="Peterson D.G."/>
            <person name="Frelichowski J.E."/>
            <person name="Scheffler J.A."/>
            <person name="Scheffler B.E."/>
            <person name="Wendel J.F."/>
        </authorList>
    </citation>
    <scope>NUCLEOTIDE SEQUENCE [LARGE SCALE GENOMIC DNA]</scope>
    <source>
        <strain evidence="1">157</strain>
        <tissue evidence="1">Leaf</tissue>
    </source>
</reference>
<dbReference type="Proteomes" id="UP000593572">
    <property type="component" value="Unassembled WGS sequence"/>
</dbReference>
<organism evidence="1 2">
    <name type="scientific">Gossypium lobatum</name>
    <dbReference type="NCBI Taxonomy" id="34289"/>
    <lineage>
        <taxon>Eukaryota</taxon>
        <taxon>Viridiplantae</taxon>
        <taxon>Streptophyta</taxon>
        <taxon>Embryophyta</taxon>
        <taxon>Tracheophyta</taxon>
        <taxon>Spermatophyta</taxon>
        <taxon>Magnoliopsida</taxon>
        <taxon>eudicotyledons</taxon>
        <taxon>Gunneridae</taxon>
        <taxon>Pentapetalae</taxon>
        <taxon>rosids</taxon>
        <taxon>malvids</taxon>
        <taxon>Malvales</taxon>
        <taxon>Malvaceae</taxon>
        <taxon>Malvoideae</taxon>
        <taxon>Gossypium</taxon>
    </lineage>
</organism>
<accession>A0A7J8N504</accession>
<keyword evidence="2" id="KW-1185">Reference proteome</keyword>